<dbReference type="SUPFAM" id="SSF51306">
    <property type="entry name" value="LexA/Signal peptidase"/>
    <property type="match status" value="1"/>
</dbReference>
<feature type="domain" description="Peptidase S24/S26A/S26B/S26C" evidence="1">
    <location>
        <begin position="21"/>
        <end position="136"/>
    </location>
</feature>
<evidence type="ECO:0000313" key="3">
    <source>
        <dbReference type="Proteomes" id="UP000236003"/>
    </source>
</evidence>
<dbReference type="InterPro" id="IPR050077">
    <property type="entry name" value="LexA_repressor"/>
</dbReference>
<dbReference type="PANTHER" id="PTHR33516">
    <property type="entry name" value="LEXA REPRESSOR"/>
    <property type="match status" value="1"/>
</dbReference>
<evidence type="ECO:0000259" key="1">
    <source>
        <dbReference type="Pfam" id="PF00717"/>
    </source>
</evidence>
<protein>
    <recommendedName>
        <fullName evidence="1">Peptidase S24/S26A/S26B/S26C domain-containing protein</fullName>
    </recommendedName>
</protein>
<sequence>MPFMRLRRCTDVETNILVSVLSGTVQGGFPSPAADYYEPPISLDVLLNLRAPHIWLAETEGDSMSGIGIYHGTLLVIDRSLDAEVGDIVVVYVNNQPIVKRLDLVNGCKVLSSENPLYPPITVGEFEEVDTFGIVIWSFNRHGRRSR</sequence>
<dbReference type="InterPro" id="IPR015927">
    <property type="entry name" value="Peptidase_S24_S26A/B/C"/>
</dbReference>
<accession>A0A2N8RD70</accession>
<dbReference type="Pfam" id="PF00717">
    <property type="entry name" value="Peptidase_S24"/>
    <property type="match status" value="1"/>
</dbReference>
<evidence type="ECO:0000313" key="2">
    <source>
        <dbReference type="EMBL" id="PNF59038.1"/>
    </source>
</evidence>
<proteinExistence type="predicted"/>
<dbReference type="Proteomes" id="UP000236003">
    <property type="component" value="Unassembled WGS sequence"/>
</dbReference>
<dbReference type="PANTHER" id="PTHR33516:SF2">
    <property type="entry name" value="LEXA REPRESSOR-RELATED"/>
    <property type="match status" value="1"/>
</dbReference>
<dbReference type="AlphaFoldDB" id="A0A2N8RD70"/>
<dbReference type="Gene3D" id="2.10.109.10">
    <property type="entry name" value="Umud Fragment, subunit A"/>
    <property type="match status" value="1"/>
</dbReference>
<organism evidence="2 3">
    <name type="scientific">Stutzerimonas stutzeri</name>
    <name type="common">Pseudomonas stutzeri</name>
    <dbReference type="NCBI Taxonomy" id="316"/>
    <lineage>
        <taxon>Bacteria</taxon>
        <taxon>Pseudomonadati</taxon>
        <taxon>Pseudomonadota</taxon>
        <taxon>Gammaproteobacteria</taxon>
        <taxon>Pseudomonadales</taxon>
        <taxon>Pseudomonadaceae</taxon>
        <taxon>Stutzerimonas</taxon>
    </lineage>
</organism>
<name>A0A2N8RD70_STUST</name>
<dbReference type="InterPro" id="IPR039418">
    <property type="entry name" value="LexA-like"/>
</dbReference>
<dbReference type="CDD" id="cd06529">
    <property type="entry name" value="S24_LexA-like"/>
    <property type="match status" value="1"/>
</dbReference>
<dbReference type="RefSeq" id="WP_094867761.1">
    <property type="nucleotide sequence ID" value="NZ_CP053060.1"/>
</dbReference>
<gene>
    <name evidence="2" type="ORF">CXK99_13215</name>
</gene>
<dbReference type="InterPro" id="IPR036286">
    <property type="entry name" value="LexA/Signal_pep-like_sf"/>
</dbReference>
<dbReference type="EMBL" id="POUM01000011">
    <property type="protein sequence ID" value="PNF59038.1"/>
    <property type="molecule type" value="Genomic_DNA"/>
</dbReference>
<comment type="caution">
    <text evidence="2">The sequence shown here is derived from an EMBL/GenBank/DDBJ whole genome shotgun (WGS) entry which is preliminary data.</text>
</comment>
<reference evidence="2 3" key="1">
    <citation type="submission" date="2018-01" db="EMBL/GenBank/DDBJ databases">
        <title>Denitrification phenotypes of diverse strains of Pseudomonas stutzeri.</title>
        <authorList>
            <person name="Milligan D.A."/>
            <person name="Bergaust L."/>
            <person name="Bakken L.R."/>
            <person name="Frostegard A."/>
        </authorList>
    </citation>
    <scope>NUCLEOTIDE SEQUENCE [LARGE SCALE GENOMIC DNA]</scope>
    <source>
        <strain evidence="2 3">CCUG 44592</strain>
    </source>
</reference>